<feature type="region of interest" description="Disordered" evidence="1">
    <location>
        <begin position="204"/>
        <end position="241"/>
    </location>
</feature>
<dbReference type="AlphaFoldDB" id="A0A6P8W3A9"/>
<feature type="compositionally biased region" description="Basic and acidic residues" evidence="1">
    <location>
        <begin position="296"/>
        <end position="305"/>
    </location>
</feature>
<dbReference type="SUPFAM" id="SSF52047">
    <property type="entry name" value="RNI-like"/>
    <property type="match status" value="1"/>
</dbReference>
<evidence type="ECO:0000313" key="3">
    <source>
        <dbReference type="RefSeq" id="XP_034098064.2"/>
    </source>
</evidence>
<evidence type="ECO:0000313" key="2">
    <source>
        <dbReference type="Proteomes" id="UP000515160"/>
    </source>
</evidence>
<dbReference type="InterPro" id="IPR032675">
    <property type="entry name" value="LRR_dom_sf"/>
</dbReference>
<keyword evidence="2" id="KW-1185">Reference proteome</keyword>
<dbReference type="GeneID" id="117563716"/>
<reference evidence="3" key="1">
    <citation type="submission" date="2025-08" db="UniProtKB">
        <authorList>
            <consortium name="RefSeq"/>
        </authorList>
    </citation>
    <scope>IDENTIFICATION</scope>
    <source>
        <strain evidence="3">15112-1751.03</strain>
        <tissue evidence="3">Whole Adult</tissue>
    </source>
</reference>
<protein>
    <submittedName>
        <fullName evidence="3">Uncharacterized protein LOC117563716</fullName>
    </submittedName>
</protein>
<feature type="region of interest" description="Disordered" evidence="1">
    <location>
        <begin position="279"/>
        <end position="330"/>
    </location>
</feature>
<sequence length="769" mass="88993">MDDDINLDCLAPPSTNTFAIPNEPDLLVEYELYKASMGTRLLNSECNRETFSEAFIEHERLGTLADLCVRALAKLGTRHIAPPVRQDPLKLRIHYDSLDVNLPLKDCYFVDDLRFWRRVVLAKSADKTLVFKKIDDYDWRGMGISLKYVELVEACPAEYWPENQMADLAALVRQHVRSLHIRHLQSMTENSFAHYVESDPELDVTSDESDALPISSDECDSIDEEAEQEDDSERSSIDAMPVKRASSVRISIRKTVIEIDRGESVTTLLEADKAQLRRREARAARNTARRQLRNLQQEKQREHERRKQNRALLRKLPEPAPASKKKRKQKLKGVFDMIVAPEPDEGDDDIADKRNKHKLLDRIHRYDYPSKHCHHIDLRFVRFFDMLDSLTLEFLGPEMERDYHKRHMNFSTDDMVHLAMGLVTLQQLKTFRLRNSRMDAMKMLIVTRALRQINALEVVDFGYDQLEDDSSVGLEMLLDRRVMIKQLELEYNKLGKKSVDSISFALKCHSENNPNGTPLQYLGLAHNLLGDTFISHLIYNLADTNHIQELNINGAGGSPHAILRDVCHLLRGHAPLRRLWMAGIDLQYHDTNDLICSLFTNQNVVEFDCRGCGLDEDEEYEADVIVRRNKYQGEHASLQTALSTENGLENYLTNLRHPIVKRIENGMAQRADCVRLRPSRSSSVSSVKEEQQEEHQEQEYDIWKVLGVNQPPTTNYQEVDQDSIFFVDSDQSFVYNPSLFDLDQVREHMHLPGPGDRYYYFQKQTRPHH</sequence>
<dbReference type="OrthoDB" id="341587at2759"/>
<proteinExistence type="predicted"/>
<evidence type="ECO:0000256" key="1">
    <source>
        <dbReference type="SAM" id="MobiDB-lite"/>
    </source>
</evidence>
<organism evidence="2 3">
    <name type="scientific">Drosophila albomicans</name>
    <name type="common">Fruit fly</name>
    <dbReference type="NCBI Taxonomy" id="7291"/>
    <lineage>
        <taxon>Eukaryota</taxon>
        <taxon>Metazoa</taxon>
        <taxon>Ecdysozoa</taxon>
        <taxon>Arthropoda</taxon>
        <taxon>Hexapoda</taxon>
        <taxon>Insecta</taxon>
        <taxon>Pterygota</taxon>
        <taxon>Neoptera</taxon>
        <taxon>Endopterygota</taxon>
        <taxon>Diptera</taxon>
        <taxon>Brachycera</taxon>
        <taxon>Muscomorpha</taxon>
        <taxon>Ephydroidea</taxon>
        <taxon>Drosophilidae</taxon>
        <taxon>Drosophila</taxon>
    </lineage>
</organism>
<accession>A0A6P8W3A9</accession>
<dbReference type="RefSeq" id="XP_034098064.2">
    <property type="nucleotide sequence ID" value="XM_034242173.2"/>
</dbReference>
<gene>
    <name evidence="3" type="primary">LOC117563716</name>
</gene>
<dbReference type="Gene3D" id="3.80.10.10">
    <property type="entry name" value="Ribonuclease Inhibitor"/>
    <property type="match status" value="1"/>
</dbReference>
<dbReference type="Proteomes" id="UP000515160">
    <property type="component" value="Chromosome 2L"/>
</dbReference>
<feature type="compositionally biased region" description="Acidic residues" evidence="1">
    <location>
        <begin position="217"/>
        <end position="232"/>
    </location>
</feature>
<name>A0A6P8W3A9_DROAB</name>